<feature type="region of interest" description="Disordered" evidence="1">
    <location>
        <begin position="339"/>
        <end position="371"/>
    </location>
</feature>
<sequence length="1789" mass="199339">MKYVALSRASAMSECTELLCGGCMETFEDREERREHRLEEHPEECARTSYSFCAFCGKQQESQLGAYDHLEEKHPVQWSKMVARLFKVSRLKDHHFHERWALAGSACMDTKRMATLKSILEQIDSLWAYPEKDNDKPPSTSAPLTSSCEDVPAQSGSHLKECGTTSGFDPESSLAEALFAEDNDDETSNQSLQNHFASVSQMISPTGSNDMSQDNTDSTDSSATPTGTDLEAVTAPVNVIPQGEPERATVITQQKQVSPARKRVRFEEQATNDAPRAVVKRPRLVHATPTPAGPQPSTMSEIPVDIVCMSADQTVAYITLPAACYRGRVLETPMRVGPLEGHVNHGHQLGPSYPPRQQSGPSVPSPTVMAGPRKSHMLINAVNNELIPKSCSSATSSGSVSASRPMLIDEATLARMYASDPAFKALYDSAMTDIDPNQPCSSSSIQWGFEPKTTVPTTTSSFANRPSTSSSSIDAAIESTVVEGRTLCAPRATEPSDPDTDYCNVRGAYRGMSQCPRCSYVYVGNPIIRRQHYMMHHYNVYYAKTQGLCASNIELFKSISFGEEHHTPRACLFCSVDLINFKSRESLLAHHVKDHPFQFASFSLELNRLQAKRIGKNSLASWISYFKACQPIFSPMVSPTATDDASRDNTDNMDSSVVQPGNELALAVVAAPLMNVVPYDEAAHVTVIIHQKEMALVSKRVLDDQLYDGAVLERPPLVHAPPPPAGPPPVTIPVEVVGLSADQTIAYIILPTAYYEGRALEAPMRVEPLQGQILHVQQPVPSNLLQQQQSCLSATPPSEGSGHSASLMPQLDESTLSRMYASNPAHKALYDSAIEGIDPNQPCSSSSIQWGWQPLSSIQTSTTSAFATFPGTTSSSIVAANETSVSVKEGWDTLYISTAVASSSTIIPRSKLGSHEPGDPDTDYWNHHGDYRSTPKCPRWSFVHQHYNIYYAKAQKMSVSEIELLKCLSLGVSAGVRLLRCRSEQLQEQRPVTRSSLAGSPGPVRLILPGVEETSDEAVKESGEELIRERGAPRRRKLVNVEGEVEKEEEVEEGEGEEEGEPPGKRPRMQSALTTIATGGSVASRLKQCSLKVQTGDDAPLSSAFSPHFSVVEEAPKKKLKSYDKAIIRVIAQYFQDLGLSDTVQCLSKESRTKVENAHAVRLRSAIYEGNWDDAIAIIDSCYDHLKRPLALHMLKTEFDPKNPARERLLRLMYDTDEEIFARNEYRQYQPPKNAGPAYRNTERICTRLQQALPASFMLPGKRLLKLLNQAFEQQVSRCGTHMEMDDEFVLGSDQSMVYVDHTCPKRMDRYFVETCMRDEHKAEVWKVQFSPCGKYLASASFATTVYIWKVNERTNQIDFYRKISAADAIHGISGMTWSADSKLLAACGVDDHPYGLYVYDVHGNTIFTIVQHHDAFAFTDIDFFKKPLEPGCYHITVGDMKGSLRFMEIRRSHSREIQAYEGYRIRCVYSCRSGRGAYATDTHNRVRWYRNDGTHKVDHTVIREENTIMGMTMHPSEQLMLLTTKNFGLRMWNVQARTLLRTFQGYHDGGCVINACFGGVNNEFIVTGSFASDEYDEDGNVVRKRHDQDYSTEETIRIWRLTDEYMVCGIAGHRSTVNSVSWNPKDPFMIASGSDDHSIRLWSCRQRDLNYVDEPRPSTKKKATNGAAKDGVVDERSLEEDIDDEDEESDVSDETDSEDTDEDEEETDGSRSEDSSGSEDGMSMSDRVFRRIDISDILGGGMDEEREQEREEDEEEDEEEEERQGVDVGRPVRQYVEEDSDDEEHDPP</sequence>
<dbReference type="SUPFAM" id="SSF50978">
    <property type="entry name" value="WD40 repeat-like"/>
    <property type="match status" value="1"/>
</dbReference>
<dbReference type="InterPro" id="IPR001680">
    <property type="entry name" value="WD40_rpt"/>
</dbReference>
<feature type="region of interest" description="Disordered" evidence="1">
    <location>
        <begin position="202"/>
        <end position="231"/>
    </location>
</feature>
<dbReference type="PROSITE" id="PS00028">
    <property type="entry name" value="ZINC_FINGER_C2H2_1"/>
    <property type="match status" value="1"/>
</dbReference>
<dbReference type="SMART" id="SM00320">
    <property type="entry name" value="WD40"/>
    <property type="match status" value="4"/>
</dbReference>
<feature type="region of interest" description="Disordered" evidence="1">
    <location>
        <begin position="1653"/>
        <end position="1789"/>
    </location>
</feature>
<dbReference type="GO" id="GO:0034657">
    <property type="term" value="C:GID complex"/>
    <property type="evidence" value="ECO:0000318"/>
    <property type="project" value="GO_Central"/>
</dbReference>
<feature type="compositionally biased region" description="Acidic residues" evidence="1">
    <location>
        <begin position="1743"/>
        <end position="1763"/>
    </location>
</feature>
<dbReference type="PANTHER" id="PTHR22838:SF0">
    <property type="entry name" value="WD REPEAT-CONTAINING PROTEIN 26"/>
    <property type="match status" value="1"/>
</dbReference>
<dbReference type="InterPro" id="IPR051350">
    <property type="entry name" value="WD_repeat-ST_regulator"/>
</dbReference>
<dbReference type="Gene3D" id="2.130.10.10">
    <property type="entry name" value="YVTN repeat-like/Quinoprotein amine dehydrogenase"/>
    <property type="match status" value="2"/>
</dbReference>
<dbReference type="PANTHER" id="PTHR22838">
    <property type="entry name" value="WD REPEAT PROTEIN 26-RELATED"/>
    <property type="match status" value="1"/>
</dbReference>
<feature type="compositionally biased region" description="Acidic residues" evidence="1">
    <location>
        <begin position="1678"/>
        <end position="1708"/>
    </location>
</feature>
<accession>A0A8R1U8Q7</accession>
<name>A0A2A6C0S2_PRIPA</name>
<dbReference type="EnsemblMetazoa" id="PPA09471.1">
    <property type="protein sequence ID" value="PPA09471.1"/>
    <property type="gene ID" value="WBGene00099025"/>
</dbReference>
<feature type="region of interest" description="Disordered" evidence="1">
    <location>
        <begin position="1043"/>
        <end position="1068"/>
    </location>
</feature>
<feature type="compositionally biased region" description="Acidic residues" evidence="1">
    <location>
        <begin position="1043"/>
        <end position="1061"/>
    </location>
</feature>
<proteinExistence type="predicted"/>
<organism evidence="2 3">
    <name type="scientific">Pristionchus pacificus</name>
    <name type="common">Parasitic nematode worm</name>
    <dbReference type="NCBI Taxonomy" id="54126"/>
    <lineage>
        <taxon>Eukaryota</taxon>
        <taxon>Metazoa</taxon>
        <taxon>Ecdysozoa</taxon>
        <taxon>Nematoda</taxon>
        <taxon>Chromadorea</taxon>
        <taxon>Rhabditida</taxon>
        <taxon>Rhabditina</taxon>
        <taxon>Diplogasteromorpha</taxon>
        <taxon>Diplogasteroidea</taxon>
        <taxon>Neodiplogasteridae</taxon>
        <taxon>Pristionchus</taxon>
    </lineage>
</organism>
<dbReference type="PROSITE" id="PS50082">
    <property type="entry name" value="WD_REPEATS_2"/>
    <property type="match status" value="2"/>
</dbReference>
<feature type="compositionally biased region" description="Polar residues" evidence="1">
    <location>
        <begin position="137"/>
        <end position="148"/>
    </location>
</feature>
<feature type="region of interest" description="Disordered" evidence="1">
    <location>
        <begin position="129"/>
        <end position="168"/>
    </location>
</feature>
<dbReference type="PROSITE" id="PS50896">
    <property type="entry name" value="LISH"/>
    <property type="match status" value="1"/>
</dbReference>
<dbReference type="Pfam" id="PF00400">
    <property type="entry name" value="WD40"/>
    <property type="match status" value="2"/>
</dbReference>
<dbReference type="InterPro" id="IPR036322">
    <property type="entry name" value="WD40_repeat_dom_sf"/>
</dbReference>
<dbReference type="Proteomes" id="UP000005239">
    <property type="component" value="Unassembled WGS sequence"/>
</dbReference>
<reference evidence="2" key="2">
    <citation type="submission" date="2022-06" db="UniProtKB">
        <authorList>
            <consortium name="EnsemblMetazoa"/>
        </authorList>
    </citation>
    <scope>IDENTIFICATION</scope>
    <source>
        <strain evidence="2">PS312</strain>
    </source>
</reference>
<dbReference type="InterPro" id="IPR006594">
    <property type="entry name" value="LisH"/>
</dbReference>
<evidence type="ECO:0000313" key="2">
    <source>
        <dbReference type="EnsemblMetazoa" id="PPA09471.1"/>
    </source>
</evidence>
<accession>A0A2A6C0S2</accession>
<reference evidence="3" key="1">
    <citation type="journal article" date="2008" name="Nat. Genet.">
        <title>The Pristionchus pacificus genome provides a unique perspective on nematode lifestyle and parasitism.</title>
        <authorList>
            <person name="Dieterich C."/>
            <person name="Clifton S.W."/>
            <person name="Schuster L.N."/>
            <person name="Chinwalla A."/>
            <person name="Delehaunty K."/>
            <person name="Dinkelacker I."/>
            <person name="Fulton L."/>
            <person name="Fulton R."/>
            <person name="Godfrey J."/>
            <person name="Minx P."/>
            <person name="Mitreva M."/>
            <person name="Roeseler W."/>
            <person name="Tian H."/>
            <person name="Witte H."/>
            <person name="Yang S.P."/>
            <person name="Wilson R.K."/>
            <person name="Sommer R.J."/>
        </authorList>
    </citation>
    <scope>NUCLEOTIDE SEQUENCE [LARGE SCALE GENOMIC DNA]</scope>
    <source>
        <strain evidence="3">PS312</strain>
    </source>
</reference>
<dbReference type="PROSITE" id="PS50294">
    <property type="entry name" value="WD_REPEATS_REGION"/>
    <property type="match status" value="1"/>
</dbReference>
<evidence type="ECO:0000256" key="1">
    <source>
        <dbReference type="SAM" id="MobiDB-lite"/>
    </source>
</evidence>
<protein>
    <submittedName>
        <fullName evidence="2">WD40 domain-containing protein</fullName>
    </submittedName>
</protein>
<gene>
    <name evidence="2" type="primary">WBGene00099025</name>
</gene>
<dbReference type="InterPro" id="IPR013087">
    <property type="entry name" value="Znf_C2H2_type"/>
</dbReference>
<dbReference type="GO" id="GO:0043161">
    <property type="term" value="P:proteasome-mediated ubiquitin-dependent protein catabolic process"/>
    <property type="evidence" value="ECO:0000318"/>
    <property type="project" value="GO_Central"/>
</dbReference>
<keyword evidence="3" id="KW-1185">Reference proteome</keyword>
<dbReference type="InterPro" id="IPR015943">
    <property type="entry name" value="WD40/YVTN_repeat-like_dom_sf"/>
</dbReference>
<feature type="compositionally biased region" description="Polar residues" evidence="1">
    <location>
        <begin position="202"/>
        <end position="227"/>
    </location>
</feature>
<evidence type="ECO:0000313" key="3">
    <source>
        <dbReference type="Proteomes" id="UP000005239"/>
    </source>
</evidence>
<feature type="compositionally biased region" description="Acidic residues" evidence="1">
    <location>
        <begin position="1778"/>
        <end position="1789"/>
    </location>
</feature>
<feature type="region of interest" description="Disordered" evidence="1">
    <location>
        <begin position="455"/>
        <end position="474"/>
    </location>
</feature>
<feature type="compositionally biased region" description="Polar residues" evidence="1">
    <location>
        <begin position="455"/>
        <end position="473"/>
    </location>
</feature>